<dbReference type="EMBL" id="BLVP01000036">
    <property type="protein sequence ID" value="GFM38418.1"/>
    <property type="molecule type" value="Genomic_DNA"/>
</dbReference>
<dbReference type="AlphaFoldDB" id="A0A7J0BXJ6"/>
<dbReference type="RefSeq" id="WP_174411025.1">
    <property type="nucleotide sequence ID" value="NZ_BLVP01000036.1"/>
</dbReference>
<comment type="caution">
    <text evidence="1">The sequence shown here is derived from an EMBL/GenBank/DDBJ whole genome shotgun (WGS) entry which is preliminary data.</text>
</comment>
<gene>
    <name evidence="1" type="ORF">DSM19430T_31020</name>
</gene>
<dbReference type="Proteomes" id="UP000503820">
    <property type="component" value="Unassembled WGS sequence"/>
</dbReference>
<organism evidence="1 2">
    <name type="scientific">Desulfovibrio psychrotolerans</name>
    <dbReference type="NCBI Taxonomy" id="415242"/>
    <lineage>
        <taxon>Bacteria</taxon>
        <taxon>Pseudomonadati</taxon>
        <taxon>Thermodesulfobacteriota</taxon>
        <taxon>Desulfovibrionia</taxon>
        <taxon>Desulfovibrionales</taxon>
        <taxon>Desulfovibrionaceae</taxon>
        <taxon>Desulfovibrio</taxon>
    </lineage>
</organism>
<proteinExistence type="predicted"/>
<keyword evidence="2" id="KW-1185">Reference proteome</keyword>
<sequence length="153" mass="17437">MDMEWTILKKRGNFRPVLRYTLTLTEFEVQLGMPAVRVQSPIPKPPDAGWTHCWPGQNERAEWIPAEWYLLMTPSYRTVTVTEDIRLPWRADNEYPEVEAAFTQLREAFESALADAVESAPMDERGSMQTSAAAKRVIAPAFAAERLLRAVRG</sequence>
<name>A0A7J0BXJ6_9BACT</name>
<evidence type="ECO:0000313" key="2">
    <source>
        <dbReference type="Proteomes" id="UP000503820"/>
    </source>
</evidence>
<evidence type="ECO:0000313" key="1">
    <source>
        <dbReference type="EMBL" id="GFM38418.1"/>
    </source>
</evidence>
<accession>A0A7J0BXJ6</accession>
<protein>
    <submittedName>
        <fullName evidence="1">Uncharacterized protein</fullName>
    </submittedName>
</protein>
<reference evidence="1 2" key="1">
    <citation type="submission" date="2020-05" db="EMBL/GenBank/DDBJ databases">
        <title>Draft genome sequence of Desulfovibrio psychrotolerans JS1T.</title>
        <authorList>
            <person name="Ueno A."/>
            <person name="Tamazawa S."/>
            <person name="Tamamura S."/>
            <person name="Murakami T."/>
            <person name="Kiyama T."/>
            <person name="Inomata H."/>
            <person name="Amano Y."/>
            <person name="Miyakawa K."/>
            <person name="Tamaki H."/>
            <person name="Naganuma T."/>
            <person name="Kaneko K."/>
        </authorList>
    </citation>
    <scope>NUCLEOTIDE SEQUENCE [LARGE SCALE GENOMIC DNA]</scope>
    <source>
        <strain evidence="1 2">JS1</strain>
    </source>
</reference>